<reference evidence="1 2" key="1">
    <citation type="journal article" date="2016" name="Mol. Biol. Evol.">
        <title>Comparative Genomics of Early-Diverging Mushroom-Forming Fungi Provides Insights into the Origins of Lignocellulose Decay Capabilities.</title>
        <authorList>
            <person name="Nagy L.G."/>
            <person name="Riley R."/>
            <person name="Tritt A."/>
            <person name="Adam C."/>
            <person name="Daum C."/>
            <person name="Floudas D."/>
            <person name="Sun H."/>
            <person name="Yadav J.S."/>
            <person name="Pangilinan J."/>
            <person name="Larsson K.H."/>
            <person name="Matsuura K."/>
            <person name="Barry K."/>
            <person name="Labutti K."/>
            <person name="Kuo R."/>
            <person name="Ohm R.A."/>
            <person name="Bhattacharya S.S."/>
            <person name="Shirouzu T."/>
            <person name="Yoshinaga Y."/>
            <person name="Martin F.M."/>
            <person name="Grigoriev I.V."/>
            <person name="Hibbett D.S."/>
        </authorList>
    </citation>
    <scope>NUCLEOTIDE SEQUENCE [LARGE SCALE GENOMIC DNA]</scope>
    <source>
        <strain evidence="1 2">CBS 109695</strain>
    </source>
</reference>
<name>A0A166DRG9_9AGAM</name>
<protein>
    <submittedName>
        <fullName evidence="1">Uncharacterized protein</fullName>
    </submittedName>
</protein>
<organism evidence="1 2">
    <name type="scientific">Athelia psychrophila</name>
    <dbReference type="NCBI Taxonomy" id="1759441"/>
    <lineage>
        <taxon>Eukaryota</taxon>
        <taxon>Fungi</taxon>
        <taxon>Dikarya</taxon>
        <taxon>Basidiomycota</taxon>
        <taxon>Agaricomycotina</taxon>
        <taxon>Agaricomycetes</taxon>
        <taxon>Agaricomycetidae</taxon>
        <taxon>Atheliales</taxon>
        <taxon>Atheliaceae</taxon>
        <taxon>Athelia</taxon>
    </lineage>
</organism>
<dbReference type="EMBL" id="KV417610">
    <property type="protein sequence ID" value="KZP14996.1"/>
    <property type="molecule type" value="Genomic_DNA"/>
</dbReference>
<evidence type="ECO:0000313" key="2">
    <source>
        <dbReference type="Proteomes" id="UP000076532"/>
    </source>
</evidence>
<evidence type="ECO:0000313" key="1">
    <source>
        <dbReference type="EMBL" id="KZP14996.1"/>
    </source>
</evidence>
<proteinExistence type="predicted"/>
<sequence>MSLAPSDHLIYPHVLTTALQRIAIVSIPIPTPYRCVVLRNLRPPQMMPAAHMHPAGSPASPNNRELLAHSRQLFDHIKDDHTRLSISRATQLHTIVRHNHI</sequence>
<dbReference type="Proteomes" id="UP000076532">
    <property type="component" value="Unassembled WGS sequence"/>
</dbReference>
<gene>
    <name evidence="1" type="ORF">FIBSPDRAFT_867810</name>
</gene>
<keyword evidence="2" id="KW-1185">Reference proteome</keyword>
<dbReference type="AlphaFoldDB" id="A0A166DRG9"/>
<accession>A0A166DRG9</accession>